<name>A0A426FZD6_STRSU</name>
<comment type="caution">
    <text evidence="1">The sequence shown here is derived from an EMBL/GenBank/DDBJ whole genome shotgun (WGS) entry which is preliminary data.</text>
</comment>
<dbReference type="AlphaFoldDB" id="A0A426FZD6"/>
<protein>
    <recommendedName>
        <fullName evidence="3">Phage protein</fullName>
    </recommendedName>
</protein>
<organism evidence="1 2">
    <name type="scientific">Streptococcus suis</name>
    <dbReference type="NCBI Taxonomy" id="1307"/>
    <lineage>
        <taxon>Bacteria</taxon>
        <taxon>Bacillati</taxon>
        <taxon>Bacillota</taxon>
        <taxon>Bacilli</taxon>
        <taxon>Lactobacillales</taxon>
        <taxon>Streptococcaceae</taxon>
        <taxon>Streptococcus</taxon>
    </lineage>
</organism>
<dbReference type="Proteomes" id="UP000278566">
    <property type="component" value="Unassembled WGS sequence"/>
</dbReference>
<accession>A0A426FZD6</accession>
<dbReference type="EMBL" id="RRZO01000110">
    <property type="protein sequence ID" value="RRN48117.1"/>
    <property type="molecule type" value="Genomic_DNA"/>
</dbReference>
<evidence type="ECO:0000313" key="1">
    <source>
        <dbReference type="EMBL" id="RRN48117.1"/>
    </source>
</evidence>
<sequence>MDFEDIFDNLDSEIGNLKIRLSKNVYGTDKIETLSIFLDDFSNLCKVKRFDVELSEVEQLTSYTTLLQNTKSESQDYVSASIKRFYTEFIESLKDELYV</sequence>
<dbReference type="RefSeq" id="WP_125065820.1">
    <property type="nucleotide sequence ID" value="NZ_RRZO01000110.1"/>
</dbReference>
<evidence type="ECO:0008006" key="3">
    <source>
        <dbReference type="Google" id="ProtNLM"/>
    </source>
</evidence>
<gene>
    <name evidence="1" type="ORF">EI220_12015</name>
</gene>
<reference evidence="1 2" key="1">
    <citation type="submission" date="2018-11" db="EMBL/GenBank/DDBJ databases">
        <title>Changes in penicillin susceptibility of Streptococcus suis isolates by amino acid alterations in the penicillin-binding protein.</title>
        <authorList>
            <person name="Niemann L."/>
            <person name="Eichhorn I."/>
        </authorList>
    </citation>
    <scope>NUCLEOTIDE SEQUENCE [LARGE SCALE GENOMIC DNA]</scope>
    <source>
        <strain evidence="1 2">IMT40738</strain>
    </source>
</reference>
<proteinExistence type="predicted"/>
<evidence type="ECO:0000313" key="2">
    <source>
        <dbReference type="Proteomes" id="UP000278566"/>
    </source>
</evidence>